<dbReference type="SUPFAM" id="SSF52540">
    <property type="entry name" value="P-loop containing nucleoside triphosphate hydrolases"/>
    <property type="match status" value="1"/>
</dbReference>
<dbReference type="SMART" id="SM00028">
    <property type="entry name" value="TPR"/>
    <property type="match status" value="7"/>
</dbReference>
<evidence type="ECO:0000313" key="5">
    <source>
        <dbReference type="Proteomes" id="UP000479691"/>
    </source>
</evidence>
<dbReference type="Proteomes" id="UP000479691">
    <property type="component" value="Unassembled WGS sequence"/>
</dbReference>
<sequence length="869" mass="98540">MQSQRDQGQPYAQSIVGSKPKTDGGDNNHPSIFNNYEGSRVMVQAGVQNVNGHIFNITSGGAAAKKKKEINYNIPLSFPFRRNPNFTGRGAELEAIDRYFSESTGSGVSIYAITGTGGMGKTQIALEYGHTRYEKTQFTAVFWISAMTEETIQTSLVDSMQQIVHKRASEYSPNPPNYTSIAASLRISQMIDENGKIKCGSDAGAINNIKSALFSWLKLPGNDKWLLIFDNADDLNVPIDDYFPNETGHILITSRRPEFSDYGEQMEIDGLDRENAVRLLLRLVRRNATESDIENATEIIEKVGFMPLAITHAGCFIQQLNIPICDYLQYYERAFKEAQSRKSRIGWAYRKDTSMTTWEVSFLEIEKQDREAASILLACGYLNPNEILEDYWQDEQQLNTKIQTQEKDKFLILASYSLISRGQPGMFSIHPVVHSWARERGDDSDRLRAIGNALRILGPKLRLGGKLNWSQWDGQGERRILAHMNVFLKHSENYSFDEIFERNGDMSMGDVLGAFNKIAFNISFLRKPSEAIKIYRRTLVCYEKAFGERHIDTLETASNLASCLADEGRYDQALSELQKNLTNRKTALGEDHPSTIKTKCQIAACLRWQGKLDEALIILKEALDFHERKFGKNDLSTIQIASGIAGTFYKQQRFDEALEAYQQVLISYRAVVNEDHHFILATLKGIAGVLVCQSKFEEALKTYQECMIAQEKSIGKDHPLTLQTVCNMAEVFFRQGKLDEALKLYQECIIAKERVLGEDHPWVLNTVGDMAAVLFQQGQYCEALEQYQRLLVGRKKFLNENDLKILYTTHKIGNTLYMQGKLDEALEQLKIVLVGREKVLGRDHPSTLFTLREIARISQEIEKKSPPCI</sequence>
<dbReference type="PANTHER" id="PTHR45641">
    <property type="entry name" value="TETRATRICOPEPTIDE REPEAT PROTEIN (AFU_ORTHOLOGUE AFUA_6G03870)"/>
    <property type="match status" value="1"/>
</dbReference>
<protein>
    <submittedName>
        <fullName evidence="4">Uncharacterized protein</fullName>
    </submittedName>
</protein>
<dbReference type="EMBL" id="JAABOE010000103">
    <property type="protein sequence ID" value="KAF3165835.1"/>
    <property type="molecule type" value="Genomic_DNA"/>
</dbReference>
<dbReference type="GO" id="GO:0043531">
    <property type="term" value="F:ADP binding"/>
    <property type="evidence" value="ECO:0007669"/>
    <property type="project" value="InterPro"/>
</dbReference>
<organism evidence="4 5">
    <name type="scientific">Orbilia oligospora</name>
    <name type="common">Nematode-trapping fungus</name>
    <name type="synonym">Arthrobotrys oligospora</name>
    <dbReference type="NCBI Taxonomy" id="2813651"/>
    <lineage>
        <taxon>Eukaryota</taxon>
        <taxon>Fungi</taxon>
        <taxon>Dikarya</taxon>
        <taxon>Ascomycota</taxon>
        <taxon>Pezizomycotina</taxon>
        <taxon>Orbiliomycetes</taxon>
        <taxon>Orbiliales</taxon>
        <taxon>Orbiliaceae</taxon>
        <taxon>Orbilia</taxon>
    </lineage>
</organism>
<evidence type="ECO:0000256" key="1">
    <source>
        <dbReference type="ARBA" id="ARBA00022737"/>
    </source>
</evidence>
<keyword evidence="1" id="KW-0677">Repeat</keyword>
<dbReference type="InterPro" id="IPR027417">
    <property type="entry name" value="P-loop_NTPase"/>
</dbReference>
<evidence type="ECO:0000256" key="3">
    <source>
        <dbReference type="SAM" id="MobiDB-lite"/>
    </source>
</evidence>
<dbReference type="Gene3D" id="1.25.40.10">
    <property type="entry name" value="Tetratricopeptide repeat domain"/>
    <property type="match status" value="2"/>
</dbReference>
<name>A0A7C8PMW0_ORBOL</name>
<gene>
    <name evidence="4" type="ORF">TWF788_000657</name>
</gene>
<reference evidence="4 5" key="1">
    <citation type="submission" date="2019-06" db="EMBL/GenBank/DDBJ databases">
        <authorList>
            <person name="Palmer J.M."/>
        </authorList>
    </citation>
    <scope>NUCLEOTIDE SEQUENCE [LARGE SCALE GENOMIC DNA]</scope>
    <source>
        <strain evidence="4 5">TWF788</strain>
    </source>
</reference>
<dbReference type="SUPFAM" id="SSF48452">
    <property type="entry name" value="TPR-like"/>
    <property type="match status" value="2"/>
</dbReference>
<dbReference type="InterPro" id="IPR011990">
    <property type="entry name" value="TPR-like_helical_dom_sf"/>
</dbReference>
<keyword evidence="2" id="KW-0802">TPR repeat</keyword>
<proteinExistence type="predicted"/>
<dbReference type="InterPro" id="IPR019734">
    <property type="entry name" value="TPR_rpt"/>
</dbReference>
<dbReference type="Gene3D" id="3.40.50.300">
    <property type="entry name" value="P-loop containing nucleotide triphosphate hydrolases"/>
    <property type="match status" value="1"/>
</dbReference>
<evidence type="ECO:0000313" key="4">
    <source>
        <dbReference type="EMBL" id="KAF3165835.1"/>
    </source>
</evidence>
<dbReference type="PANTHER" id="PTHR45641:SF19">
    <property type="entry name" value="NEPHROCYSTIN-3"/>
    <property type="match status" value="1"/>
</dbReference>
<accession>A0A7C8PMW0</accession>
<feature type="region of interest" description="Disordered" evidence="3">
    <location>
        <begin position="1"/>
        <end position="34"/>
    </location>
</feature>
<comment type="caution">
    <text evidence="4">The sequence shown here is derived from an EMBL/GenBank/DDBJ whole genome shotgun (WGS) entry which is preliminary data.</text>
</comment>
<dbReference type="Pfam" id="PF13424">
    <property type="entry name" value="TPR_12"/>
    <property type="match status" value="2"/>
</dbReference>
<dbReference type="AlphaFoldDB" id="A0A7C8PMW0"/>
<dbReference type="Pfam" id="PF13374">
    <property type="entry name" value="TPR_10"/>
    <property type="match status" value="3"/>
</dbReference>
<evidence type="ECO:0000256" key="2">
    <source>
        <dbReference type="ARBA" id="ARBA00022803"/>
    </source>
</evidence>
<feature type="compositionally biased region" description="Polar residues" evidence="3">
    <location>
        <begin position="1"/>
        <end position="16"/>
    </location>
</feature>